<sequence length="481" mass="49086">MNYSTGQTRRRRAAHKFAAWLAAGTITAGLGVAMVGGTAVAYADTGSAGSPSHSASDTSNSSSSKRDSTGSSRRAVGKPSPKVKATGGAVISPSAQGLATPTDSKPSLSLVTTDATAKASATPKIPTVQSVLSDIARQIDYTFFNKAPTASPTQDAQAGVNKQVDGAVNGSSNNGFDPTYTVTEKPKYGTVTLDPRTGQYTYVARDELITPGITDQFTVSVSNGAAAKLPGLLGQLQFVLHSMAVALGVAKPDTIEKDIVVKISGTGKYGTPADQAQYWLEQTIDNDCVLIADAAIIAQLGGPKFTEDEIVAIGKSTPSVVDPTKPIYVGTKADTGSGGVYTNDGVALLKKYGIDATYTSYVDDPEPGEAPNKATQVDGQRALADVEAALAAGKAVAVVVDAGLIVNASGQNVETPAPEANHWVVVTGVDISTGKIYLNDGNLTGGSAPVSVAGFMWSWQSSDFGVIVASKAPAPAAAIAA</sequence>
<dbReference type="Proteomes" id="UP000192534">
    <property type="component" value="Unassembled WGS sequence"/>
</dbReference>
<dbReference type="EMBL" id="MVIH01000001">
    <property type="protein sequence ID" value="ORB57116.1"/>
    <property type="molecule type" value="Genomic_DNA"/>
</dbReference>
<organism evidence="2 3">
    <name type="scientific">Mycolicibacterium rhodesiae</name>
    <name type="common">Mycobacterium rhodesiae</name>
    <dbReference type="NCBI Taxonomy" id="36814"/>
    <lineage>
        <taxon>Bacteria</taxon>
        <taxon>Bacillati</taxon>
        <taxon>Actinomycetota</taxon>
        <taxon>Actinomycetes</taxon>
        <taxon>Mycobacteriales</taxon>
        <taxon>Mycobacteriaceae</taxon>
        <taxon>Mycolicibacterium</taxon>
    </lineage>
</organism>
<name>A0A1X0J5U4_MYCRH</name>
<feature type="region of interest" description="Disordered" evidence="1">
    <location>
        <begin position="46"/>
        <end position="108"/>
    </location>
</feature>
<feature type="compositionally biased region" description="Low complexity" evidence="1">
    <location>
        <begin position="50"/>
        <end position="63"/>
    </location>
</feature>
<evidence type="ECO:0000313" key="2">
    <source>
        <dbReference type="EMBL" id="ORB57116.1"/>
    </source>
</evidence>
<dbReference type="RefSeq" id="WP_083116787.1">
    <property type="nucleotide sequence ID" value="NZ_JACKUO010000025.1"/>
</dbReference>
<protein>
    <recommendedName>
        <fullName evidence="4">Peptidase C39-like domain-containing protein</fullName>
    </recommendedName>
</protein>
<gene>
    <name evidence="2" type="ORF">BST42_01520</name>
</gene>
<dbReference type="Gene3D" id="3.90.70.10">
    <property type="entry name" value="Cysteine proteinases"/>
    <property type="match status" value="1"/>
</dbReference>
<evidence type="ECO:0008006" key="4">
    <source>
        <dbReference type="Google" id="ProtNLM"/>
    </source>
</evidence>
<dbReference type="OrthoDB" id="4697579at2"/>
<feature type="compositionally biased region" description="Polar residues" evidence="1">
    <location>
        <begin position="93"/>
        <end position="108"/>
    </location>
</feature>
<evidence type="ECO:0000256" key="1">
    <source>
        <dbReference type="SAM" id="MobiDB-lite"/>
    </source>
</evidence>
<dbReference type="AlphaFoldDB" id="A0A1X0J5U4"/>
<evidence type="ECO:0000313" key="3">
    <source>
        <dbReference type="Proteomes" id="UP000192534"/>
    </source>
</evidence>
<proteinExistence type="predicted"/>
<comment type="caution">
    <text evidence="2">The sequence shown here is derived from an EMBL/GenBank/DDBJ whole genome shotgun (WGS) entry which is preliminary data.</text>
</comment>
<keyword evidence="3" id="KW-1185">Reference proteome</keyword>
<accession>A0A1X0J5U4</accession>
<reference evidence="2 3" key="1">
    <citation type="submission" date="2016-12" db="EMBL/GenBank/DDBJ databases">
        <title>The new phylogeny of genus Mycobacterium.</title>
        <authorList>
            <person name="Tortoli E."/>
            <person name="Trovato A."/>
            <person name="Cirillo D.M."/>
        </authorList>
    </citation>
    <scope>NUCLEOTIDE SEQUENCE [LARGE SCALE GENOMIC DNA]</scope>
    <source>
        <strain evidence="2 3">DSM 44223</strain>
    </source>
</reference>